<evidence type="ECO:0000256" key="14">
    <source>
        <dbReference type="ARBA" id="ARBA00023316"/>
    </source>
</evidence>
<comment type="similarity">
    <text evidence="4 19">Belongs to the glycosyl hydrolase 17 family.</text>
</comment>
<evidence type="ECO:0000256" key="9">
    <source>
        <dbReference type="ARBA" id="ARBA00022729"/>
    </source>
</evidence>
<keyword evidence="21" id="KW-0812">Transmembrane</keyword>
<dbReference type="GO" id="GO:0009277">
    <property type="term" value="C:fungal-type cell wall"/>
    <property type="evidence" value="ECO:0007669"/>
    <property type="project" value="TreeGrafter"/>
</dbReference>
<proteinExistence type="inferred from homology"/>
<sequence>MSVRHGAAHDEGAPLVLDADNTDYYDETGLPPPHRLSSHVGHSPYAAASPRHSYIDPFSNARSTGSFDLDNPRASLHYPHADAAGMSHQPPSFSFANGGAPGSPSYGRLESSEPVQQWGRSESSTSLATGAQRDRYMQRRELEAGAAAGAGAAAVYGYGEKAGRSGAGPSRRKWWIIGGLVLLVVAVAGTVAGVMVSRNSSSSSKNVAGVVQTSDPNDPSSFSKNPALKQSFWGMCYTPLNSQYPACGDTLPQVIEDIQLVSQLTNRIRLYGADCNVPSYVLNAVKQTKVDMQVWLAVWVPQPADDPDDATYNRQVSEVRKAIEEFGVEHVAGITVGNEYLLNGGPADALITKMAAMRTMLAGMNLGKTIPVGTADAGSMVTTSLGAGSDYVMANVHPWFGGVPVDQSAGWVWSYMANHEPATARLAANVPQLYVAETGWPTGANETRLETLGPAVAGIEELNRFMSDYVCAANRNATAATPDPFSSYFFFEAFDEPWKDALYGGVEAHWGLFTSDKKLKEGLVIPDCS</sequence>
<dbReference type="GeneID" id="37269099"/>
<evidence type="ECO:0000256" key="13">
    <source>
        <dbReference type="ARBA" id="ARBA00023277"/>
    </source>
</evidence>
<evidence type="ECO:0000256" key="6">
    <source>
        <dbReference type="ARBA" id="ARBA00022475"/>
    </source>
</evidence>
<dbReference type="AlphaFoldDB" id="A0A316ZJG1"/>
<keyword evidence="9" id="KW-0732">Signal</keyword>
<keyword evidence="8" id="KW-0964">Secreted</keyword>
<dbReference type="SUPFAM" id="SSF51445">
    <property type="entry name" value="(Trans)glycosidases"/>
    <property type="match status" value="1"/>
</dbReference>
<evidence type="ECO:0000313" key="23">
    <source>
        <dbReference type="Proteomes" id="UP000245946"/>
    </source>
</evidence>
<dbReference type="InterPro" id="IPR050732">
    <property type="entry name" value="Beta-glucan_modifiers"/>
</dbReference>
<dbReference type="RefSeq" id="XP_025600692.1">
    <property type="nucleotide sequence ID" value="XM_025741555.1"/>
</dbReference>
<evidence type="ECO:0000256" key="3">
    <source>
        <dbReference type="ARBA" id="ARBA00004401"/>
    </source>
</evidence>
<evidence type="ECO:0000256" key="15">
    <source>
        <dbReference type="ARBA" id="ARBA00023326"/>
    </source>
</evidence>
<dbReference type="GO" id="GO:0009986">
    <property type="term" value="C:cell surface"/>
    <property type="evidence" value="ECO:0007669"/>
    <property type="project" value="TreeGrafter"/>
</dbReference>
<feature type="compositionally biased region" description="Polar residues" evidence="20">
    <location>
        <begin position="113"/>
        <end position="129"/>
    </location>
</feature>
<keyword evidence="13" id="KW-0119">Carbohydrate metabolism</keyword>
<evidence type="ECO:0000256" key="5">
    <source>
        <dbReference type="ARBA" id="ARBA00012780"/>
    </source>
</evidence>
<dbReference type="EMBL" id="KZ819285">
    <property type="protein sequence ID" value="PWO00414.1"/>
    <property type="molecule type" value="Genomic_DNA"/>
</dbReference>
<name>A0A316ZJG1_9BASI</name>
<evidence type="ECO:0000256" key="11">
    <source>
        <dbReference type="ARBA" id="ARBA00023136"/>
    </source>
</evidence>
<dbReference type="Proteomes" id="UP000245946">
    <property type="component" value="Unassembled WGS sequence"/>
</dbReference>
<evidence type="ECO:0000256" key="12">
    <source>
        <dbReference type="ARBA" id="ARBA00023180"/>
    </source>
</evidence>
<evidence type="ECO:0000256" key="7">
    <source>
        <dbReference type="ARBA" id="ARBA00022512"/>
    </source>
</evidence>
<comment type="function">
    <text evidence="16">Glucanases play a role in cell expansion during growth, in cell-cell fusion during mating, and in spore release during sporulation. This enzyme may be involved in beta-glucan degradation. Active on laminarin and lichenan.</text>
</comment>
<feature type="region of interest" description="Disordered" evidence="20">
    <location>
        <begin position="23"/>
        <end position="48"/>
    </location>
</feature>
<comment type="subcellular location">
    <subcellularLocation>
        <location evidence="3">Cell membrane</location>
        <topology evidence="3">Single-pass type II membrane protein</topology>
    </subcellularLocation>
    <subcellularLocation>
        <location evidence="2">Secreted</location>
        <location evidence="2">Cell wall</location>
    </subcellularLocation>
</comment>
<reference evidence="22 23" key="1">
    <citation type="journal article" date="2018" name="Mol. Biol. Evol.">
        <title>Broad Genomic Sampling Reveals a Smut Pathogenic Ancestry of the Fungal Clade Ustilaginomycotina.</title>
        <authorList>
            <person name="Kijpornyongpan T."/>
            <person name="Mondo S.J."/>
            <person name="Barry K."/>
            <person name="Sandor L."/>
            <person name="Lee J."/>
            <person name="Lipzen A."/>
            <person name="Pangilinan J."/>
            <person name="LaButti K."/>
            <person name="Hainaut M."/>
            <person name="Henrissat B."/>
            <person name="Grigoriev I.V."/>
            <person name="Spatafora J.W."/>
            <person name="Aime M.C."/>
        </authorList>
    </citation>
    <scope>NUCLEOTIDE SEQUENCE [LARGE SCALE GENOMIC DNA]</scope>
    <source>
        <strain evidence="22 23">MCA 4186</strain>
    </source>
</reference>
<dbReference type="GO" id="GO:0042973">
    <property type="term" value="F:glucan endo-1,3-beta-D-glucosidase activity"/>
    <property type="evidence" value="ECO:0007669"/>
    <property type="project" value="UniProtKB-EC"/>
</dbReference>
<evidence type="ECO:0000256" key="20">
    <source>
        <dbReference type="SAM" id="MobiDB-lite"/>
    </source>
</evidence>
<dbReference type="GO" id="GO:0000272">
    <property type="term" value="P:polysaccharide catabolic process"/>
    <property type="evidence" value="ECO:0007669"/>
    <property type="project" value="UniProtKB-KW"/>
</dbReference>
<keyword evidence="11 21" id="KW-0472">Membrane</keyword>
<keyword evidence="14" id="KW-0961">Cell wall biogenesis/degradation</keyword>
<dbReference type="GO" id="GO:0005886">
    <property type="term" value="C:plasma membrane"/>
    <property type="evidence" value="ECO:0007669"/>
    <property type="project" value="UniProtKB-SubCell"/>
</dbReference>
<organism evidence="22 23">
    <name type="scientific">Tilletiopsis washingtonensis</name>
    <dbReference type="NCBI Taxonomy" id="58919"/>
    <lineage>
        <taxon>Eukaryota</taxon>
        <taxon>Fungi</taxon>
        <taxon>Dikarya</taxon>
        <taxon>Basidiomycota</taxon>
        <taxon>Ustilaginomycotina</taxon>
        <taxon>Exobasidiomycetes</taxon>
        <taxon>Entylomatales</taxon>
        <taxon>Entylomatales incertae sedis</taxon>
        <taxon>Tilletiopsis</taxon>
    </lineage>
</organism>
<keyword evidence="21" id="KW-1133">Transmembrane helix</keyword>
<evidence type="ECO:0000256" key="21">
    <source>
        <dbReference type="SAM" id="Phobius"/>
    </source>
</evidence>
<evidence type="ECO:0000256" key="17">
    <source>
        <dbReference type="ARBA" id="ARBA00042373"/>
    </source>
</evidence>
<evidence type="ECO:0000256" key="16">
    <source>
        <dbReference type="ARBA" id="ARBA00037649"/>
    </source>
</evidence>
<dbReference type="Pfam" id="PF00332">
    <property type="entry name" value="Glyco_hydro_17"/>
    <property type="match status" value="1"/>
</dbReference>
<evidence type="ECO:0000256" key="19">
    <source>
        <dbReference type="RuleBase" id="RU004335"/>
    </source>
</evidence>
<keyword evidence="6" id="KW-1003">Cell membrane</keyword>
<keyword evidence="23" id="KW-1185">Reference proteome</keyword>
<dbReference type="GO" id="GO:0071555">
    <property type="term" value="P:cell wall organization"/>
    <property type="evidence" value="ECO:0007669"/>
    <property type="project" value="UniProtKB-KW"/>
</dbReference>
<dbReference type="InterPro" id="IPR000490">
    <property type="entry name" value="Glyco_hydro_17"/>
</dbReference>
<evidence type="ECO:0000313" key="22">
    <source>
        <dbReference type="EMBL" id="PWO00414.1"/>
    </source>
</evidence>
<keyword evidence="15" id="KW-0624">Polysaccharide degradation</keyword>
<evidence type="ECO:0000256" key="10">
    <source>
        <dbReference type="ARBA" id="ARBA00022801"/>
    </source>
</evidence>
<accession>A0A316ZJG1</accession>
<evidence type="ECO:0000256" key="1">
    <source>
        <dbReference type="ARBA" id="ARBA00000382"/>
    </source>
</evidence>
<keyword evidence="12" id="KW-0325">Glycoprotein</keyword>
<keyword evidence="10 22" id="KW-0378">Hydrolase</keyword>
<evidence type="ECO:0000256" key="8">
    <source>
        <dbReference type="ARBA" id="ARBA00022525"/>
    </source>
</evidence>
<dbReference type="OrthoDB" id="68336at2759"/>
<evidence type="ECO:0000256" key="2">
    <source>
        <dbReference type="ARBA" id="ARBA00004191"/>
    </source>
</evidence>
<dbReference type="Gene3D" id="3.20.20.80">
    <property type="entry name" value="Glycosidases"/>
    <property type="match status" value="2"/>
</dbReference>
<feature type="region of interest" description="Disordered" evidence="20">
    <location>
        <begin position="81"/>
        <end position="133"/>
    </location>
</feature>
<dbReference type="PANTHER" id="PTHR16631">
    <property type="entry name" value="GLUCAN 1,3-BETA-GLUCOSIDASE"/>
    <property type="match status" value="1"/>
</dbReference>
<dbReference type="InterPro" id="IPR017853">
    <property type="entry name" value="GH"/>
</dbReference>
<dbReference type="STRING" id="58919.A0A316ZJG1"/>
<evidence type="ECO:0000256" key="18">
    <source>
        <dbReference type="ARBA" id="ARBA00043078"/>
    </source>
</evidence>
<feature type="transmembrane region" description="Helical" evidence="21">
    <location>
        <begin position="174"/>
        <end position="196"/>
    </location>
</feature>
<dbReference type="GO" id="GO:0005576">
    <property type="term" value="C:extracellular region"/>
    <property type="evidence" value="ECO:0007669"/>
    <property type="project" value="TreeGrafter"/>
</dbReference>
<comment type="catalytic activity">
    <reaction evidence="1">
        <text>Hydrolysis of (1-&gt;3)-beta-D-glucosidic linkages in (1-&gt;3)-beta-D-glucans.</text>
        <dbReference type="EC" id="3.2.1.39"/>
    </reaction>
</comment>
<keyword evidence="7" id="KW-0134">Cell wall</keyword>
<gene>
    <name evidence="22" type="ORF">FA09DRAFT_327851</name>
</gene>
<dbReference type="PANTHER" id="PTHR16631:SF17">
    <property type="entry name" value="GLUCAN ENDO-1,3-BETA-GLUCOSIDASE BTGC"/>
    <property type="match status" value="1"/>
</dbReference>
<protein>
    <recommendedName>
        <fullName evidence="5">glucan endo-1,3-beta-D-glucosidase</fullName>
        <ecNumber evidence="5">3.2.1.39</ecNumber>
    </recommendedName>
    <alternativeName>
        <fullName evidence="18">Endo-1,3-beta-glucanase btgC</fullName>
    </alternativeName>
    <alternativeName>
        <fullName evidence="17">Laminarinase btgC</fullName>
    </alternativeName>
</protein>
<evidence type="ECO:0000256" key="4">
    <source>
        <dbReference type="ARBA" id="ARBA00008773"/>
    </source>
</evidence>
<dbReference type="EC" id="3.2.1.39" evidence="5"/>